<evidence type="ECO:0000256" key="1">
    <source>
        <dbReference type="ARBA" id="ARBA00004123"/>
    </source>
</evidence>
<protein>
    <submittedName>
        <fullName evidence="9">T-box transcription factor Tb</fullName>
    </submittedName>
</protein>
<dbReference type="InterPro" id="IPR036960">
    <property type="entry name" value="T-box_sf"/>
</dbReference>
<dbReference type="GO" id="GO:0000981">
    <property type="term" value="F:DNA-binding transcription factor activity, RNA polymerase II-specific"/>
    <property type="evidence" value="ECO:0007669"/>
    <property type="project" value="TreeGrafter"/>
</dbReference>
<keyword evidence="6 7" id="KW-0539">Nucleus</keyword>
<keyword evidence="3" id="KW-0805">Transcription regulation</keyword>
<name>A0A8C4QPB6_EPTBU</name>
<comment type="caution">
    <text evidence="7">Lacks conserved residue(s) required for the propagation of feature annotation.</text>
</comment>
<dbReference type="PANTHER" id="PTHR11267">
    <property type="entry name" value="T-BOX PROTEIN-RELATED"/>
    <property type="match status" value="1"/>
</dbReference>
<reference evidence="9" key="1">
    <citation type="submission" date="2025-08" db="UniProtKB">
        <authorList>
            <consortium name="Ensembl"/>
        </authorList>
    </citation>
    <scope>IDENTIFICATION</scope>
</reference>
<keyword evidence="10" id="KW-1185">Reference proteome</keyword>
<dbReference type="InterPro" id="IPR008967">
    <property type="entry name" value="p53-like_TF_DNA-bd_sf"/>
</dbReference>
<dbReference type="Proteomes" id="UP000694388">
    <property type="component" value="Unplaced"/>
</dbReference>
<dbReference type="GeneTree" id="ENSGT00940000157912"/>
<dbReference type="InterPro" id="IPR001699">
    <property type="entry name" value="TF_T-box"/>
</dbReference>
<dbReference type="PANTHER" id="PTHR11267:SF106">
    <property type="entry name" value="T-RELATED PROTEIN"/>
    <property type="match status" value="1"/>
</dbReference>
<keyword evidence="2" id="KW-0217">Developmental protein</keyword>
<dbReference type="GO" id="GO:0001708">
    <property type="term" value="P:cell fate specification"/>
    <property type="evidence" value="ECO:0007669"/>
    <property type="project" value="TreeGrafter"/>
</dbReference>
<dbReference type="GO" id="GO:0000978">
    <property type="term" value="F:RNA polymerase II cis-regulatory region sequence-specific DNA binding"/>
    <property type="evidence" value="ECO:0007669"/>
    <property type="project" value="InterPro"/>
</dbReference>
<dbReference type="OMA" id="THYSHRN"/>
<proteinExistence type="predicted"/>
<evidence type="ECO:0000313" key="10">
    <source>
        <dbReference type="Proteomes" id="UP000694388"/>
    </source>
</evidence>
<evidence type="ECO:0000256" key="3">
    <source>
        <dbReference type="ARBA" id="ARBA00023015"/>
    </source>
</evidence>
<dbReference type="InterPro" id="IPR046360">
    <property type="entry name" value="T-box_DNA-bd"/>
</dbReference>
<reference evidence="9" key="2">
    <citation type="submission" date="2025-09" db="UniProtKB">
        <authorList>
            <consortium name="Ensembl"/>
        </authorList>
    </citation>
    <scope>IDENTIFICATION</scope>
</reference>
<evidence type="ECO:0000256" key="2">
    <source>
        <dbReference type="ARBA" id="ARBA00022473"/>
    </source>
</evidence>
<dbReference type="GO" id="GO:0005634">
    <property type="term" value="C:nucleus"/>
    <property type="evidence" value="ECO:0007669"/>
    <property type="project" value="UniProtKB-SubCell"/>
</dbReference>
<evidence type="ECO:0000256" key="7">
    <source>
        <dbReference type="PROSITE-ProRule" id="PRU00201"/>
    </source>
</evidence>
<dbReference type="AlphaFoldDB" id="A0A8C4QPB6"/>
<dbReference type="SMART" id="SM00425">
    <property type="entry name" value="TBOX"/>
    <property type="match status" value="1"/>
</dbReference>
<evidence type="ECO:0000313" key="9">
    <source>
        <dbReference type="Ensembl" id="ENSEBUP00000018439.1"/>
    </source>
</evidence>
<dbReference type="Ensembl" id="ENSEBUT00000019015.1">
    <property type="protein sequence ID" value="ENSEBUP00000018439.1"/>
    <property type="gene ID" value="ENSEBUG00000011509.1"/>
</dbReference>
<sequence>MCESNGLEPPGRLEQLLSVVPSKSTIKSEASERAVRVVLEECALWEQFHLLSNEMIVTKTGRRMFPVIKVSVSGLDPQAMYSLLLDFSAADSYRWRYVNGEWVAGGKPEPQPPSCVYIHPDSPNFGAHWMRAPVSFCKVKLSNKMNASGQVMLNSLHKYQPRIHIICVGGSQGLLSSHAFPETCFIAVTAYQNEEITALKIQHNPFAKAFLDKRRSESPKENLCDLSDIQPSSYSLGDWFLPGQQHYPGSFPLPGATACERFPSHQAHHSMPYQSPYNGQGASPKMTDTSMMSPHDTWPGLQYSAHGTGGLHHTTALAGSVSPISQAMHVGLPMTFFRGASSSYPLGSSSSLHIATPTAYDSGSCHGDSTTVDSSYDVGNSSRLLPPAWQSLSLPAMQ</sequence>
<dbReference type="PRINTS" id="PR00938">
    <property type="entry name" value="BRACHYURY"/>
</dbReference>
<dbReference type="Gene3D" id="2.60.40.820">
    <property type="entry name" value="Transcription factor, T-box"/>
    <property type="match status" value="1"/>
</dbReference>
<feature type="domain" description="T-box" evidence="8">
    <location>
        <begin position="39"/>
        <end position="212"/>
    </location>
</feature>
<keyword evidence="4 7" id="KW-0238">DNA-binding</keyword>
<evidence type="ECO:0000256" key="5">
    <source>
        <dbReference type="ARBA" id="ARBA00023163"/>
    </source>
</evidence>
<comment type="subcellular location">
    <subcellularLocation>
        <location evidence="1 7">Nucleus</location>
    </subcellularLocation>
</comment>
<dbReference type="GO" id="GO:0000785">
    <property type="term" value="C:chromatin"/>
    <property type="evidence" value="ECO:0007669"/>
    <property type="project" value="TreeGrafter"/>
</dbReference>
<dbReference type="InterPro" id="IPR018186">
    <property type="entry name" value="TF_T-box_CS"/>
</dbReference>
<dbReference type="PRINTS" id="PR00937">
    <property type="entry name" value="TBOX"/>
</dbReference>
<keyword evidence="5" id="KW-0804">Transcription</keyword>
<dbReference type="FunFam" id="2.60.40.820:FF:000002">
    <property type="entry name" value="T-box transcription factor Brachyury"/>
    <property type="match status" value="1"/>
</dbReference>
<dbReference type="Pfam" id="PF00907">
    <property type="entry name" value="T-box"/>
    <property type="match status" value="1"/>
</dbReference>
<dbReference type="PROSITE" id="PS01283">
    <property type="entry name" value="TBOX_1"/>
    <property type="match status" value="1"/>
</dbReference>
<evidence type="ECO:0000256" key="4">
    <source>
        <dbReference type="ARBA" id="ARBA00023125"/>
    </source>
</evidence>
<dbReference type="PROSITE" id="PS50252">
    <property type="entry name" value="TBOX_3"/>
    <property type="match status" value="1"/>
</dbReference>
<dbReference type="SUPFAM" id="SSF49417">
    <property type="entry name" value="p53-like transcription factors"/>
    <property type="match status" value="1"/>
</dbReference>
<dbReference type="CDD" id="cd20192">
    <property type="entry name" value="T-box_TBXT_TBX19-like"/>
    <property type="match status" value="1"/>
</dbReference>
<accession>A0A8C4QPB6</accession>
<evidence type="ECO:0000256" key="6">
    <source>
        <dbReference type="ARBA" id="ARBA00023242"/>
    </source>
</evidence>
<dbReference type="PROSITE" id="PS01264">
    <property type="entry name" value="TBOX_2"/>
    <property type="match status" value="1"/>
</dbReference>
<evidence type="ECO:0000259" key="8">
    <source>
        <dbReference type="PROSITE" id="PS50252"/>
    </source>
</evidence>
<dbReference type="InterPro" id="IPR002070">
    <property type="entry name" value="TF_Brachyury"/>
</dbReference>
<dbReference type="GO" id="GO:0045893">
    <property type="term" value="P:positive regulation of DNA-templated transcription"/>
    <property type="evidence" value="ECO:0007669"/>
    <property type="project" value="InterPro"/>
</dbReference>
<organism evidence="9 10">
    <name type="scientific">Eptatretus burgeri</name>
    <name type="common">Inshore hagfish</name>
    <dbReference type="NCBI Taxonomy" id="7764"/>
    <lineage>
        <taxon>Eukaryota</taxon>
        <taxon>Metazoa</taxon>
        <taxon>Chordata</taxon>
        <taxon>Craniata</taxon>
        <taxon>Vertebrata</taxon>
        <taxon>Cyclostomata</taxon>
        <taxon>Myxini</taxon>
        <taxon>Myxiniformes</taxon>
        <taxon>Myxinidae</taxon>
        <taxon>Eptatretinae</taxon>
        <taxon>Eptatretus</taxon>
    </lineage>
</organism>